<dbReference type="Proteomes" id="UP000002334">
    <property type="component" value="Chromosome"/>
</dbReference>
<evidence type="ECO:0000259" key="1">
    <source>
        <dbReference type="Pfam" id="PF03497"/>
    </source>
</evidence>
<feature type="domain" description="Anthrax toxin edema factor central" evidence="1">
    <location>
        <begin position="80"/>
        <end position="247"/>
    </location>
</feature>
<dbReference type="SUPFAM" id="SSF81298">
    <property type="entry name" value="Adenylylcyclase toxin (the edema factor)"/>
    <property type="match status" value="1"/>
</dbReference>
<proteinExistence type="predicted"/>
<dbReference type="eggNOG" id="COG3064">
    <property type="taxonomic scope" value="Bacteria"/>
</dbReference>
<dbReference type="InterPro" id="IPR005165">
    <property type="entry name" value="Anthrax_toxin_edema_cen"/>
</dbReference>
<dbReference type="GO" id="GO:0008294">
    <property type="term" value="F:calcium- and calmodulin-responsive adenylate cyclase activity"/>
    <property type="evidence" value="ECO:0007669"/>
    <property type="project" value="InterPro"/>
</dbReference>
<organism evidence="2 3">
    <name type="scientific">Hamiltonella defensa subsp. Acyrthosiphon pisum (strain 5AT)</name>
    <dbReference type="NCBI Taxonomy" id="572265"/>
    <lineage>
        <taxon>Bacteria</taxon>
        <taxon>Pseudomonadati</taxon>
        <taxon>Pseudomonadota</taxon>
        <taxon>Gammaproteobacteria</taxon>
        <taxon>Enterobacterales</taxon>
        <taxon>Enterobacteriaceae</taxon>
        <taxon>aphid secondary symbionts</taxon>
        <taxon>Candidatus Williamhamiltonella</taxon>
    </lineage>
</organism>
<reference evidence="2 3" key="1">
    <citation type="journal article" date="2009" name="Proc. Natl. Acad. Sci. U.S.A.">
        <title>Hamiltonella defensa, genome evolution of protective bacterial endosymbiont from pathogenic ancestors.</title>
        <authorList>
            <person name="Degnan P.H."/>
            <person name="Yu Y."/>
            <person name="Sisneros N."/>
            <person name="Wing R.A."/>
            <person name="Moran N.A."/>
        </authorList>
    </citation>
    <scope>NUCLEOTIDE SEQUENCE [LARGE SCALE GENOMIC DNA]</scope>
    <source>
        <strain evidence="3">5AT</strain>
    </source>
</reference>
<evidence type="ECO:0000313" key="3">
    <source>
        <dbReference type="Proteomes" id="UP000002334"/>
    </source>
</evidence>
<dbReference type="EMBL" id="CP001277">
    <property type="protein sequence ID" value="ACQ68555.1"/>
    <property type="molecule type" value="Genomic_DNA"/>
</dbReference>
<dbReference type="InterPro" id="IPR037017">
    <property type="entry name" value="Anthrax_toxin_edema_cen_sf"/>
</dbReference>
<dbReference type="AlphaFoldDB" id="C4K7L2"/>
<keyword evidence="3" id="KW-1185">Reference proteome</keyword>
<dbReference type="KEGG" id="hde:HDEF_1969"/>
<evidence type="ECO:0000313" key="2">
    <source>
        <dbReference type="EMBL" id="ACQ68555.1"/>
    </source>
</evidence>
<dbReference type="GO" id="GO:0005576">
    <property type="term" value="C:extracellular region"/>
    <property type="evidence" value="ECO:0007669"/>
    <property type="project" value="InterPro"/>
</dbReference>
<dbReference type="Pfam" id="PF03497">
    <property type="entry name" value="Anthrax_toxA"/>
    <property type="match status" value="1"/>
</dbReference>
<sequence>MAIAKTNNMLDIINNKNSLKSNKIQLNSSLLKPMSVSNSPENLSKNVLNSELNVSLKDEAHIDDGKKLNIDKITKLCQEQKVGIVPEHLIELQILAQKKNCIISIRPVDLMATDLIRDGHPTKGFKIKGKSANWGPQTAFICVNQALSKLADQPQKTLNKFNTAVQECLDQKNAKEVDLKITKNRIELLEKEGIVYEVEKNDSGAITKLKAKTSENVEHEFTLNPCDEGSELYLVNYNGAPVKVLSSVGNNEKPLTADYDILMIAPSIEDFGSKDNLAVPDVARTIVDHRMAIYNNKKTNKTETSSLEKYLDSTNPIKIKKRHPDKIKETVNSTINKLFSKLKPDFNSFNAREDKDIGNATPRMSEMIDEINMCLVGARGEKVVHHSSDTGNPVSDPTANFPATFALPKSMGRFDEICVIKDQNELKDMVQLLKDEGYHVPLNPLWEEDVTNIPASYFTAAKKVFLSN</sequence>
<accession>C4K7L2</accession>
<dbReference type="Gene3D" id="3.90.1760.10">
    <property type="entry name" value="Anthrax toxin, edema factor, central domain"/>
    <property type="match status" value="1"/>
</dbReference>
<protein>
    <submittedName>
        <fullName evidence="2">Adenylate cyclase-2</fullName>
    </submittedName>
</protein>
<dbReference type="RefSeq" id="WP_015874314.1">
    <property type="nucleotide sequence ID" value="NC_012751.1"/>
</dbReference>
<dbReference type="HOGENOM" id="CLU_684556_0_0_6"/>
<dbReference type="GeneID" id="66261539"/>
<dbReference type="InterPro" id="IPR035099">
    <property type="entry name" value="Anthrax_toxin_C-terminal"/>
</dbReference>
<name>C4K7L2_HAMD5</name>
<gene>
    <name evidence="2" type="primary">exoY_2</name>
    <name evidence="2" type="ordered locus">HDEF_1969</name>
</gene>